<name>F9F9S1_FUSOF</name>
<keyword evidence="1" id="KW-0812">Transmembrane</keyword>
<proteinExistence type="predicted"/>
<sequence>MSFPRAAPPPSGVEPNLKHPQDVLSSCNYARQALTIAFMSTFVVTRFMSRQELWEEGQQEMTPALLGLAVVGSINWKYERNMRRFLSIRICCHYLLRSYGPDRQTCSPLHLIRVFEDVHKESMTGIYIFIGMLVAYYVSGLFIKIFICWPISAHSTHGDASRRGEIVMTRSFHVDTGRTGKEVHHDAYDLGHDEAGLFANVQTNPKSNYSSRRRSYPEELPIPQGSGCALVYYVIKPIKDKYITCLKNGIYRILVINSYLRYLSTGFDRLCKEIKIIIIDASAL</sequence>
<evidence type="ECO:0000256" key="1">
    <source>
        <dbReference type="SAM" id="Phobius"/>
    </source>
</evidence>
<keyword evidence="1" id="KW-0472">Membrane</keyword>
<feature type="transmembrane region" description="Helical" evidence="1">
    <location>
        <begin position="126"/>
        <end position="147"/>
    </location>
</feature>
<organism evidence="2">
    <name type="scientific">Fusarium oxysporum (strain Fo5176)</name>
    <name type="common">Fusarium vascular wilt</name>
    <dbReference type="NCBI Taxonomy" id="660025"/>
    <lineage>
        <taxon>Eukaryota</taxon>
        <taxon>Fungi</taxon>
        <taxon>Dikarya</taxon>
        <taxon>Ascomycota</taxon>
        <taxon>Pezizomycotina</taxon>
        <taxon>Sordariomycetes</taxon>
        <taxon>Hypocreomycetidae</taxon>
        <taxon>Hypocreales</taxon>
        <taxon>Nectriaceae</taxon>
        <taxon>Fusarium</taxon>
        <taxon>Fusarium oxysporum species complex</taxon>
    </lineage>
</organism>
<evidence type="ECO:0000313" key="2">
    <source>
        <dbReference type="EMBL" id="EGU86335.1"/>
    </source>
</evidence>
<accession>F9F9S1</accession>
<gene>
    <name evidence="2" type="ORF">FOXB_03146</name>
</gene>
<dbReference type="AlphaFoldDB" id="F9F9S1"/>
<reference evidence="2" key="1">
    <citation type="journal article" date="2012" name="Mol. Plant Microbe Interact.">
        <title>A highly conserved effector in Fusarium oxysporum is required for full virulence on Arabidopsis.</title>
        <authorList>
            <person name="Thatcher L.F."/>
            <person name="Gardiner D.M."/>
            <person name="Kazan K."/>
            <person name="Manners J."/>
        </authorList>
    </citation>
    <scope>NUCLEOTIDE SEQUENCE [LARGE SCALE GENOMIC DNA]</scope>
    <source>
        <strain evidence="2">Fo5176</strain>
    </source>
</reference>
<keyword evidence="1" id="KW-1133">Transmembrane helix</keyword>
<dbReference type="EMBL" id="AFQF01001074">
    <property type="protein sequence ID" value="EGU86335.1"/>
    <property type="molecule type" value="Genomic_DNA"/>
</dbReference>
<comment type="caution">
    <text evidence="2">The sequence shown here is derived from an EMBL/GenBank/DDBJ whole genome shotgun (WGS) entry which is preliminary data.</text>
</comment>
<protein>
    <submittedName>
        <fullName evidence="2">Uncharacterized protein</fullName>
    </submittedName>
</protein>